<dbReference type="HOGENOM" id="CLU_025776_0_0_2"/>
<evidence type="ECO:0000313" key="3">
    <source>
        <dbReference type="Proteomes" id="UP000034723"/>
    </source>
</evidence>
<reference evidence="2 3" key="1">
    <citation type="submission" date="2015-04" db="EMBL/GenBank/DDBJ databases">
        <title>The complete genome sequence of the hyperthermophilic, obligate iron-reducing archaeon Geoglobus ahangari strain 234T.</title>
        <authorList>
            <person name="Manzella M.P."/>
            <person name="Holmes D.E."/>
            <person name="Rocheleau J.M."/>
            <person name="Chung A."/>
            <person name="Reguera G."/>
            <person name="Kashefi K."/>
        </authorList>
    </citation>
    <scope>NUCLEOTIDE SEQUENCE [LARGE SCALE GENOMIC DNA]</scope>
    <source>
        <strain evidence="2 3">234</strain>
    </source>
</reference>
<dbReference type="KEGG" id="gah:GAH_00930"/>
<dbReference type="Pfam" id="PF01497">
    <property type="entry name" value="Peripla_BP_2"/>
    <property type="match status" value="1"/>
</dbReference>
<dbReference type="SUPFAM" id="SSF53807">
    <property type="entry name" value="Helical backbone' metal receptor"/>
    <property type="match status" value="1"/>
</dbReference>
<dbReference type="AlphaFoldDB" id="A0A0F7IFW1"/>
<dbReference type="CDD" id="cd01141">
    <property type="entry name" value="TroA_d"/>
    <property type="match status" value="1"/>
</dbReference>
<dbReference type="Proteomes" id="UP000034723">
    <property type="component" value="Chromosome"/>
</dbReference>
<dbReference type="RefSeq" id="WP_048094968.1">
    <property type="nucleotide sequence ID" value="NZ_CP011267.1"/>
</dbReference>
<keyword evidence="3" id="KW-1185">Reference proteome</keyword>
<protein>
    <submittedName>
        <fullName evidence="2">ABC-type Fe3+-hydroxamate transport system, periplasmic component</fullName>
    </submittedName>
</protein>
<dbReference type="Gene3D" id="3.40.50.1980">
    <property type="entry name" value="Nitrogenase molybdenum iron protein domain"/>
    <property type="match status" value="2"/>
</dbReference>
<name>A0A0F7IFW1_9EURY</name>
<evidence type="ECO:0000259" key="1">
    <source>
        <dbReference type="PROSITE" id="PS50983"/>
    </source>
</evidence>
<dbReference type="PANTHER" id="PTHR30535">
    <property type="entry name" value="VITAMIN B12-BINDING PROTEIN"/>
    <property type="match status" value="1"/>
</dbReference>
<gene>
    <name evidence="2" type="ORF">GAH_00930</name>
</gene>
<dbReference type="InParanoid" id="A0A0F7IFW1"/>
<sequence>MKSNLMLVLVIAAALLLTGCAQQEEKPALQTTVKYAKNFQLEYHDGYKILKVKQGNEWVTYVLYRDKKPDVEGIPVKIPVKRLVVMSSTHIAQLEAINATDSIVGFMWGGRYSIYFEDVKRALEDGRIVDVGSSRAPDYEKILELKPDLVVIYVTPYNEEVKKKLDELGTPYVIDSEWLENDPLGRAEWVKFFAALMDKEGQADRYFDRVEENVLSVKKAVEGLDSPKLLWCSIYKGKVYVPKGESYVARMAEYANADYLFKDVSGTGSATVTLEELLLRGSEADLMVYSSYRVKSIDDLLGVDSRLSEIKAVKNGNVYRISDDYWQLGLLYTDVVVKDLAAIAHPEKFPDYEPRFFVKLE</sequence>
<dbReference type="PANTHER" id="PTHR30535:SF34">
    <property type="entry name" value="MOLYBDATE-BINDING PROTEIN MOLA"/>
    <property type="match status" value="1"/>
</dbReference>
<dbReference type="OrthoDB" id="24039at2157"/>
<dbReference type="FunCoup" id="A0A0F7IFW1">
    <property type="interactions" value="1"/>
</dbReference>
<dbReference type="GeneID" id="24803508"/>
<dbReference type="InterPro" id="IPR002491">
    <property type="entry name" value="ABC_transptr_periplasmic_BD"/>
</dbReference>
<feature type="domain" description="Fe/B12 periplasmic-binding" evidence="1">
    <location>
        <begin position="82"/>
        <end position="348"/>
    </location>
</feature>
<proteinExistence type="predicted"/>
<dbReference type="EMBL" id="CP011267">
    <property type="protein sequence ID" value="AKG91742.1"/>
    <property type="molecule type" value="Genomic_DNA"/>
</dbReference>
<dbReference type="PROSITE" id="PS51257">
    <property type="entry name" value="PROKAR_LIPOPROTEIN"/>
    <property type="match status" value="1"/>
</dbReference>
<evidence type="ECO:0000313" key="2">
    <source>
        <dbReference type="EMBL" id="AKG91742.1"/>
    </source>
</evidence>
<dbReference type="InterPro" id="IPR050902">
    <property type="entry name" value="ABC_Transporter_SBP"/>
</dbReference>
<dbReference type="STRING" id="113653.GAH_00930"/>
<organism evidence="2 3">
    <name type="scientific">Geoglobus ahangari</name>
    <dbReference type="NCBI Taxonomy" id="113653"/>
    <lineage>
        <taxon>Archaea</taxon>
        <taxon>Methanobacteriati</taxon>
        <taxon>Methanobacteriota</taxon>
        <taxon>Archaeoglobi</taxon>
        <taxon>Archaeoglobales</taxon>
        <taxon>Archaeoglobaceae</taxon>
        <taxon>Geoglobus</taxon>
    </lineage>
</organism>
<accession>A0A0F7IFW1</accession>
<dbReference type="PROSITE" id="PS50983">
    <property type="entry name" value="FE_B12_PBP"/>
    <property type="match status" value="1"/>
</dbReference>